<dbReference type="Proteomes" id="UP000281553">
    <property type="component" value="Unassembled WGS sequence"/>
</dbReference>
<dbReference type="AlphaFoldDB" id="A0A3P7NY75"/>
<sequence length="123" mass="13438">MDGQRLVRDAICSLMGVPMHSPPSPREIRMLSSSLDLRPTAFSVIALKKVNVGKTPFSIFSVVKQTDHNAGSLQPETGRVVNASELATPASVHFSVALAHELQNAMSSNLLLCRRARIWGQMR</sequence>
<evidence type="ECO:0000313" key="2">
    <source>
        <dbReference type="Proteomes" id="UP000281553"/>
    </source>
</evidence>
<accession>A0A3P7NY75</accession>
<organism evidence="1 2">
    <name type="scientific">Dibothriocephalus latus</name>
    <name type="common">Fish tapeworm</name>
    <name type="synonym">Diphyllobothrium latum</name>
    <dbReference type="NCBI Taxonomy" id="60516"/>
    <lineage>
        <taxon>Eukaryota</taxon>
        <taxon>Metazoa</taxon>
        <taxon>Spiralia</taxon>
        <taxon>Lophotrochozoa</taxon>
        <taxon>Platyhelminthes</taxon>
        <taxon>Cestoda</taxon>
        <taxon>Eucestoda</taxon>
        <taxon>Diphyllobothriidea</taxon>
        <taxon>Diphyllobothriidae</taxon>
        <taxon>Dibothriocephalus</taxon>
    </lineage>
</organism>
<proteinExistence type="predicted"/>
<dbReference type="EMBL" id="UYRU01056977">
    <property type="protein sequence ID" value="VDN13649.1"/>
    <property type="molecule type" value="Genomic_DNA"/>
</dbReference>
<protein>
    <submittedName>
        <fullName evidence="1">Uncharacterized protein</fullName>
    </submittedName>
</protein>
<keyword evidence="2" id="KW-1185">Reference proteome</keyword>
<name>A0A3P7NY75_DIBLA</name>
<reference evidence="1 2" key="1">
    <citation type="submission" date="2018-11" db="EMBL/GenBank/DDBJ databases">
        <authorList>
            <consortium name="Pathogen Informatics"/>
        </authorList>
    </citation>
    <scope>NUCLEOTIDE SEQUENCE [LARGE SCALE GENOMIC DNA]</scope>
</reference>
<gene>
    <name evidence="1" type="ORF">DILT_LOCUS9480</name>
</gene>
<evidence type="ECO:0000313" key="1">
    <source>
        <dbReference type="EMBL" id="VDN13649.1"/>
    </source>
</evidence>